<accession>A0A7U5K8X1</accession>
<reference evidence="1" key="4">
    <citation type="journal article" date="2020" name="Int. J. Syst. Evol. Microbiol.">
        <title>Corynebacterium silvaticum sp. nov., a unique group of NTTB corynebacteria in wild boar and roe deer.</title>
        <authorList>
            <person name="Dangel A."/>
            <person name="Berger A."/>
            <person name="Rau J."/>
            <person name="Eisenberg T."/>
            <person name="Kampfer P."/>
            <person name="Margos G."/>
            <person name="Contzen M."/>
            <person name="Busse H.J."/>
            <person name="Konrad R."/>
            <person name="Peters M."/>
            <person name="Sting R."/>
            <person name="Sing A."/>
        </authorList>
    </citation>
    <scope>NUCLEOTIDE SEQUENCE</scope>
    <source>
        <strain evidence="1">PO100/5</strain>
    </source>
</reference>
<sequence length="66" mass="7540">MFFLSWKLPVKALTTIVVSETVCACAIAVGYIVAKTENCIYIALVLMFLCWKYMALNWPFVVKKVF</sequence>
<reference evidence="1" key="3">
    <citation type="journal article" date="2020" name="Antonie Van Leeuwenhoek">
        <title>Phylogenomic characterisation of a novel corynebacterial species pathogenic to animals.</title>
        <authorList>
            <person name="Moller J."/>
            <person name="Musella L."/>
            <person name="Melnikov V."/>
            <person name="Geissdorfer W."/>
            <person name="Burkovski A."/>
            <person name="Sangal V."/>
        </authorList>
    </citation>
    <scope>NUCLEOTIDE SEQUENCE</scope>
    <source>
        <strain evidence="1">PO100/5</strain>
    </source>
</reference>
<proteinExistence type="predicted"/>
<name>A0A7U5K8X1_9CORY</name>
<reference evidence="1" key="5">
    <citation type="journal article" date="2020" name="PLoS ONE">
        <title>Taxonomic classification of strain PO100/5 shows a broader geographic distribution and genetic markers of the recently described Corynebacterium silvaticum.</title>
        <authorList>
            <person name="Viana M.V.C."/>
            <person name="Profeta R."/>
            <person name="da Silva A.L."/>
            <person name="Hurtado R."/>
            <person name="Cerqueira J.C."/>
            <person name="Ribeiro B.F.S."/>
            <person name="Almeida M.O."/>
            <person name="Morais-Rodrigues F."/>
            <person name="Soares S.C."/>
            <person name="Oliveira M."/>
            <person name="Tavares L."/>
            <person name="Figueiredo H."/>
            <person name="Wattam A.R."/>
            <person name="Barh D."/>
            <person name="Ghosh P."/>
            <person name="Silva A."/>
            <person name="Azevedo V."/>
        </authorList>
    </citation>
    <scope>NUCLEOTIDE SEQUENCE</scope>
    <source>
        <strain evidence="1">PO100/5</strain>
    </source>
</reference>
<gene>
    <name evidence="1" type="ORF">CBE74_03845</name>
</gene>
<reference evidence="1" key="1">
    <citation type="journal article" date="2014" name="BMC Vet. Res.">
        <title>First report of Corynebacterium pseudotuberculosis from caseous lymphadenitis lesions in Black Alentejano pig (Sus scrofa domesticus).</title>
        <authorList>
            <person name="Oliveira M."/>
            <person name="Barroco C."/>
            <person name="Mottola C."/>
            <person name="Santos R."/>
            <person name="Lemsaddek A."/>
            <person name="Tavares L."/>
            <person name="Semedo-Lemsaddek T."/>
        </authorList>
    </citation>
    <scope>NUCLEOTIDE SEQUENCE [LARGE SCALE GENOMIC DNA]</scope>
    <source>
        <strain evidence="1">PO100/5</strain>
    </source>
</reference>
<organism evidence="1">
    <name type="scientific">Corynebacterium silvaticum</name>
    <dbReference type="NCBI Taxonomy" id="2320431"/>
    <lineage>
        <taxon>Bacteria</taxon>
        <taxon>Bacillati</taxon>
        <taxon>Actinomycetota</taxon>
        <taxon>Actinomycetes</taxon>
        <taxon>Mycobacteriales</taxon>
        <taxon>Corynebacteriaceae</taxon>
        <taxon>Corynebacterium</taxon>
    </lineage>
</organism>
<evidence type="ECO:0000313" key="1">
    <source>
        <dbReference type="EMBL" id="ARU45776.1"/>
    </source>
</evidence>
<reference evidence="1" key="2">
    <citation type="submission" date="2017-05" db="EMBL/GenBank/DDBJ databases">
        <authorList>
            <person name="Oliveira G."/>
            <person name="Souza T."/>
            <person name="Jamal S."/>
            <person name="Jaiswal A."/>
            <person name="Lima A."/>
            <person name="Gomide A."/>
            <person name="FIgueiredo H."/>
            <person name="Vasco V."/>
        </authorList>
    </citation>
    <scope>NUCLEOTIDE SEQUENCE</scope>
    <source>
        <strain evidence="1">PO100/5</strain>
    </source>
</reference>
<dbReference type="KEGG" id="csil:CBE74_03845"/>
<dbReference type="AlphaFoldDB" id="A0A7U5K8X1"/>
<protein>
    <submittedName>
        <fullName evidence="1">Uncharacterized protein</fullName>
    </submittedName>
</protein>
<dbReference type="EMBL" id="CP021417">
    <property type="protein sequence ID" value="ARU45776.1"/>
    <property type="molecule type" value="Genomic_DNA"/>
</dbReference>